<name>A0AC59YEN8_RANTA</name>
<evidence type="ECO:0000313" key="2">
    <source>
        <dbReference type="Proteomes" id="UP001162501"/>
    </source>
</evidence>
<accession>A0AC59YEN8</accession>
<proteinExistence type="predicted"/>
<evidence type="ECO:0000313" key="1">
    <source>
        <dbReference type="EMBL" id="CAM9633642.1"/>
    </source>
</evidence>
<sequence length="144" mass="15832">MEHFPRCVHECWGSSKEPQETEVLQILSLADPEEWQLPCYPTLGERSSNNENFSRKQLSTPCGLLRPQCPKHGPGGRATADREPGRQLQTPRPRPAGSHRCPQKGKTPRAPKASLGGSCRHRRTPPLKPETSDPGDCFGASPSS</sequence>
<gene>
    <name evidence="1" type="ORF">MRATA1EN22A_LOCUS5267</name>
</gene>
<reference evidence="1" key="2">
    <citation type="submission" date="2025-03" db="EMBL/GenBank/DDBJ databases">
        <authorList>
            <consortium name="ELIXIR-Norway"/>
            <consortium name="Elixir Norway"/>
        </authorList>
    </citation>
    <scope>NUCLEOTIDE SEQUENCE</scope>
</reference>
<reference evidence="1" key="1">
    <citation type="submission" date="2023-05" db="EMBL/GenBank/DDBJ databases">
        <authorList>
            <consortium name="ELIXIR-Norway"/>
        </authorList>
    </citation>
    <scope>NUCLEOTIDE SEQUENCE</scope>
</reference>
<dbReference type="Proteomes" id="UP001162501">
    <property type="component" value="Chromosome 14"/>
</dbReference>
<dbReference type="EMBL" id="OX596098">
    <property type="protein sequence ID" value="CAM9633642.1"/>
    <property type="molecule type" value="Genomic_DNA"/>
</dbReference>
<protein>
    <submittedName>
        <fullName evidence="1">Uncharacterized protein</fullName>
    </submittedName>
</protein>
<organism evidence="1 2">
    <name type="scientific">Rangifer tarandus platyrhynchus</name>
    <name type="common">Svalbard reindeer</name>
    <dbReference type="NCBI Taxonomy" id="3082113"/>
    <lineage>
        <taxon>Eukaryota</taxon>
        <taxon>Metazoa</taxon>
        <taxon>Chordata</taxon>
        <taxon>Craniata</taxon>
        <taxon>Vertebrata</taxon>
        <taxon>Euteleostomi</taxon>
        <taxon>Mammalia</taxon>
        <taxon>Eutheria</taxon>
        <taxon>Laurasiatheria</taxon>
        <taxon>Artiodactyla</taxon>
        <taxon>Ruminantia</taxon>
        <taxon>Pecora</taxon>
        <taxon>Cervidae</taxon>
        <taxon>Odocoileinae</taxon>
        <taxon>Rangifer</taxon>
    </lineage>
</organism>